<comment type="caution">
    <text evidence="2">The sequence shown here is derived from an EMBL/GenBank/DDBJ whole genome shotgun (WGS) entry which is preliminary data.</text>
</comment>
<proteinExistence type="predicted"/>
<keyword evidence="1" id="KW-1133">Transmembrane helix</keyword>
<protein>
    <submittedName>
        <fullName evidence="2">Uncharacterized protein</fullName>
    </submittedName>
</protein>
<dbReference type="EMBL" id="DVHI01000057">
    <property type="protein sequence ID" value="HIR62766.1"/>
    <property type="molecule type" value="Genomic_DNA"/>
</dbReference>
<dbReference type="AlphaFoldDB" id="A0A9D1J6D6"/>
<feature type="transmembrane region" description="Helical" evidence="1">
    <location>
        <begin position="6"/>
        <end position="24"/>
    </location>
</feature>
<keyword evidence="1" id="KW-0472">Membrane</keyword>
<accession>A0A9D1J6D6</accession>
<evidence type="ECO:0000313" key="2">
    <source>
        <dbReference type="EMBL" id="HIR62766.1"/>
    </source>
</evidence>
<gene>
    <name evidence="2" type="ORF">IAC94_04500</name>
</gene>
<reference evidence="2" key="1">
    <citation type="submission" date="2020-10" db="EMBL/GenBank/DDBJ databases">
        <authorList>
            <person name="Gilroy R."/>
        </authorList>
    </citation>
    <scope>NUCLEOTIDE SEQUENCE</scope>
    <source>
        <strain evidence="2">ChiHjej13B12-12457</strain>
    </source>
</reference>
<evidence type="ECO:0000313" key="3">
    <source>
        <dbReference type="Proteomes" id="UP000886744"/>
    </source>
</evidence>
<evidence type="ECO:0000256" key="1">
    <source>
        <dbReference type="SAM" id="Phobius"/>
    </source>
</evidence>
<dbReference type="Proteomes" id="UP000886744">
    <property type="component" value="Unassembled WGS sequence"/>
</dbReference>
<sequence>MEILIAAIVFVGLAVFIMCFNIIFRKKPFPDSEIGHSKELRKRGIVCAKEEEMKLWGPKRGGAATCDGASCSDCGLNALGSCDHHPAEQKK</sequence>
<keyword evidence="1" id="KW-0812">Transmembrane</keyword>
<name>A0A9D1J6D6_9BACT</name>
<reference evidence="2" key="2">
    <citation type="journal article" date="2021" name="PeerJ">
        <title>Extensive microbial diversity within the chicken gut microbiome revealed by metagenomics and culture.</title>
        <authorList>
            <person name="Gilroy R."/>
            <person name="Ravi A."/>
            <person name="Getino M."/>
            <person name="Pursley I."/>
            <person name="Horton D.L."/>
            <person name="Alikhan N.F."/>
            <person name="Baker D."/>
            <person name="Gharbi K."/>
            <person name="Hall N."/>
            <person name="Watson M."/>
            <person name="Adriaenssens E.M."/>
            <person name="Foster-Nyarko E."/>
            <person name="Jarju S."/>
            <person name="Secka A."/>
            <person name="Antonio M."/>
            <person name="Oren A."/>
            <person name="Chaudhuri R.R."/>
            <person name="La Ragione R."/>
            <person name="Hildebrand F."/>
            <person name="Pallen M.J."/>
        </authorList>
    </citation>
    <scope>NUCLEOTIDE SEQUENCE</scope>
    <source>
        <strain evidence="2">ChiHjej13B12-12457</strain>
    </source>
</reference>
<organism evidence="2 3">
    <name type="scientific">Candidatus Coprenecus avistercoris</name>
    <dbReference type="NCBI Taxonomy" id="2840730"/>
    <lineage>
        <taxon>Bacteria</taxon>
        <taxon>Pseudomonadati</taxon>
        <taxon>Bacteroidota</taxon>
        <taxon>Bacteroidia</taxon>
        <taxon>Bacteroidales</taxon>
        <taxon>Rikenellaceae</taxon>
        <taxon>Rikenellaceae incertae sedis</taxon>
        <taxon>Candidatus Coprenecus</taxon>
    </lineage>
</organism>